<feature type="compositionally biased region" description="Basic and acidic residues" evidence="1">
    <location>
        <begin position="15"/>
        <end position="41"/>
    </location>
</feature>
<name>A0AAN8A9Z6_ELEMC</name>
<dbReference type="EMBL" id="JAUZQC010000026">
    <property type="protein sequence ID" value="KAK5847538.1"/>
    <property type="molecule type" value="Genomic_DNA"/>
</dbReference>
<dbReference type="Proteomes" id="UP001346869">
    <property type="component" value="Unassembled WGS sequence"/>
</dbReference>
<sequence length="89" mass="9481">MLLCSQDGGEEVEEKEGCVDWENERGGGQDSDIHALRRGDTDTVSSPPLGQAVITVGRRFQVATLSGTGIIGSRLGATTRPRCGPIVRR</sequence>
<reference evidence="2 3" key="2">
    <citation type="journal article" date="2023" name="Mol. Biol. Evol.">
        <title>Genomics of Secondarily Temperate Adaptation in the Only Non-Antarctic Icefish.</title>
        <authorList>
            <person name="Rivera-Colon A.G."/>
            <person name="Rayamajhi N."/>
            <person name="Minhas B.F."/>
            <person name="Madrigal G."/>
            <person name="Bilyk K.T."/>
            <person name="Yoon V."/>
            <person name="Hune M."/>
            <person name="Gregory S."/>
            <person name="Cheng C.H.C."/>
            <person name="Catchen J.M."/>
        </authorList>
    </citation>
    <scope>NUCLEOTIDE SEQUENCE [LARGE SCALE GENOMIC DNA]</scope>
    <source>
        <strain evidence="2">JMC-PN-2008</strain>
    </source>
</reference>
<organism evidence="2 3">
    <name type="scientific">Eleginops maclovinus</name>
    <name type="common">Patagonian blennie</name>
    <name type="synonym">Eleginus maclovinus</name>
    <dbReference type="NCBI Taxonomy" id="56733"/>
    <lineage>
        <taxon>Eukaryota</taxon>
        <taxon>Metazoa</taxon>
        <taxon>Chordata</taxon>
        <taxon>Craniata</taxon>
        <taxon>Vertebrata</taxon>
        <taxon>Euteleostomi</taxon>
        <taxon>Actinopterygii</taxon>
        <taxon>Neopterygii</taxon>
        <taxon>Teleostei</taxon>
        <taxon>Neoteleostei</taxon>
        <taxon>Acanthomorphata</taxon>
        <taxon>Eupercaria</taxon>
        <taxon>Perciformes</taxon>
        <taxon>Notothenioidei</taxon>
        <taxon>Eleginopidae</taxon>
        <taxon>Eleginops</taxon>
    </lineage>
</organism>
<feature type="region of interest" description="Disordered" evidence="1">
    <location>
        <begin position="1"/>
        <end position="49"/>
    </location>
</feature>
<evidence type="ECO:0000313" key="2">
    <source>
        <dbReference type="EMBL" id="KAK5847538.1"/>
    </source>
</evidence>
<comment type="caution">
    <text evidence="2">The sequence shown here is derived from an EMBL/GenBank/DDBJ whole genome shotgun (WGS) entry which is preliminary data.</text>
</comment>
<reference evidence="2 3" key="1">
    <citation type="journal article" date="2023" name="Genes (Basel)">
        <title>Chromosome-Level Genome Assembly and Circadian Gene Repertoire of the Patagonia Blennie Eleginops maclovinus-The Closest Ancestral Proxy of Antarctic Cryonotothenioids.</title>
        <authorList>
            <person name="Cheng C.C."/>
            <person name="Rivera-Colon A.G."/>
            <person name="Minhas B.F."/>
            <person name="Wilson L."/>
            <person name="Rayamajhi N."/>
            <person name="Vargas-Chacoff L."/>
            <person name="Catchen J.M."/>
        </authorList>
    </citation>
    <scope>NUCLEOTIDE SEQUENCE [LARGE SCALE GENOMIC DNA]</scope>
    <source>
        <strain evidence="2">JMC-PN-2008</strain>
    </source>
</reference>
<protein>
    <submittedName>
        <fullName evidence="2">Uncharacterized protein</fullName>
    </submittedName>
</protein>
<proteinExistence type="predicted"/>
<dbReference type="AlphaFoldDB" id="A0AAN8A9Z6"/>
<gene>
    <name evidence="2" type="ORF">PBY51_016658</name>
</gene>
<evidence type="ECO:0000256" key="1">
    <source>
        <dbReference type="SAM" id="MobiDB-lite"/>
    </source>
</evidence>
<accession>A0AAN8A9Z6</accession>
<keyword evidence="3" id="KW-1185">Reference proteome</keyword>
<evidence type="ECO:0000313" key="3">
    <source>
        <dbReference type="Proteomes" id="UP001346869"/>
    </source>
</evidence>